<feature type="transmembrane region" description="Helical" evidence="2">
    <location>
        <begin position="43"/>
        <end position="65"/>
    </location>
</feature>
<protein>
    <recommendedName>
        <fullName evidence="3">YdbS-like PH domain-containing protein</fullName>
    </recommendedName>
</protein>
<keyword evidence="2" id="KW-1133">Transmembrane helix</keyword>
<dbReference type="KEGG" id="tmb:Thimo_3018"/>
<dbReference type="Proteomes" id="UP000010816">
    <property type="component" value="Chromosome"/>
</dbReference>
<evidence type="ECO:0000313" key="4">
    <source>
        <dbReference type="EMBL" id="AGA91709.1"/>
    </source>
</evidence>
<dbReference type="eggNOG" id="COG3428">
    <property type="taxonomic scope" value="Bacteria"/>
</dbReference>
<dbReference type="Pfam" id="PF03703">
    <property type="entry name" value="bPH_2"/>
    <property type="match status" value="1"/>
</dbReference>
<evidence type="ECO:0000313" key="5">
    <source>
        <dbReference type="Proteomes" id="UP000010816"/>
    </source>
</evidence>
<feature type="region of interest" description="Disordered" evidence="1">
    <location>
        <begin position="196"/>
        <end position="222"/>
    </location>
</feature>
<dbReference type="AlphaFoldDB" id="L0H294"/>
<dbReference type="OrthoDB" id="7345733at2"/>
<dbReference type="InterPro" id="IPR054839">
    <property type="entry name" value="puhB_PGC"/>
</dbReference>
<evidence type="ECO:0000256" key="1">
    <source>
        <dbReference type="SAM" id="MobiDB-lite"/>
    </source>
</evidence>
<name>L0H294_9GAMM</name>
<gene>
    <name evidence="4" type="ORF">Thimo_3018</name>
</gene>
<reference evidence="4 5" key="1">
    <citation type="submission" date="2011-09" db="EMBL/GenBank/DDBJ databases">
        <title>Complete sequence of chromosome of Thioflavicoccus mobilis 8321.</title>
        <authorList>
            <consortium name="US DOE Joint Genome Institute"/>
            <person name="Lucas S."/>
            <person name="Han J."/>
            <person name="Lapidus A."/>
            <person name="Cheng J.-F."/>
            <person name="Goodwin L."/>
            <person name="Pitluck S."/>
            <person name="Peters L."/>
            <person name="Ovchinnikova G."/>
            <person name="Lu M."/>
            <person name="Detter J.C."/>
            <person name="Han C."/>
            <person name="Tapia R."/>
            <person name="Land M."/>
            <person name="Hauser L."/>
            <person name="Kyrpides N."/>
            <person name="Ivanova N."/>
            <person name="Pagani I."/>
            <person name="Vogl K."/>
            <person name="Liu Z."/>
            <person name="Imhoff J."/>
            <person name="Thiel V."/>
            <person name="Frigaard N.-U."/>
            <person name="Bryant D."/>
            <person name="Woyke T."/>
        </authorList>
    </citation>
    <scope>NUCLEOTIDE SEQUENCE [LARGE SCALE GENOMIC DNA]</scope>
    <source>
        <strain evidence="4 5">8321</strain>
    </source>
</reference>
<evidence type="ECO:0000259" key="3">
    <source>
        <dbReference type="Pfam" id="PF03703"/>
    </source>
</evidence>
<keyword evidence="2" id="KW-0812">Transmembrane</keyword>
<dbReference type="STRING" id="765912.Thimo_3018"/>
<accession>L0H294</accession>
<feature type="transmembrane region" description="Helical" evidence="2">
    <location>
        <begin position="72"/>
        <end position="94"/>
    </location>
</feature>
<sequence length="222" mass="24244">MSDFVTEPVRGLPELLPDGEEVLWQGAPHWGALAVRVFQARKMAIYFVLLFIWRLGSSLFSGMAVDEAIQEALPLILLSIAPVGFLASMGWLTSYVSVYTITTQRIVLRVGIVFSINVNIPFKSITSADLKTYRKGNGDIWLTLAPGGQRVSYVALWPHVRPWHFSPVQPMMRGVPKAAEVAETLANALKASLENDEAAKGKKQAAPAEIQPSPEVSASDGQ</sequence>
<organism evidence="4 5">
    <name type="scientific">Thioflavicoccus mobilis 8321</name>
    <dbReference type="NCBI Taxonomy" id="765912"/>
    <lineage>
        <taxon>Bacteria</taxon>
        <taxon>Pseudomonadati</taxon>
        <taxon>Pseudomonadota</taxon>
        <taxon>Gammaproteobacteria</taxon>
        <taxon>Chromatiales</taxon>
        <taxon>Chromatiaceae</taxon>
        <taxon>Thioflavicoccus</taxon>
    </lineage>
</organism>
<dbReference type="NCBIfam" id="NF040894">
    <property type="entry name" value="puhB_PGC"/>
    <property type="match status" value="1"/>
</dbReference>
<dbReference type="InterPro" id="IPR005182">
    <property type="entry name" value="YdbS-like_PH"/>
</dbReference>
<feature type="domain" description="YdbS-like PH" evidence="3">
    <location>
        <begin position="98"/>
        <end position="185"/>
    </location>
</feature>
<dbReference type="EMBL" id="CP003051">
    <property type="protein sequence ID" value="AGA91709.1"/>
    <property type="molecule type" value="Genomic_DNA"/>
</dbReference>
<dbReference type="HOGENOM" id="CLU_091008_0_0_6"/>
<proteinExistence type="predicted"/>
<evidence type="ECO:0000256" key="2">
    <source>
        <dbReference type="SAM" id="Phobius"/>
    </source>
</evidence>
<keyword evidence="2" id="KW-0472">Membrane</keyword>
<keyword evidence="5" id="KW-1185">Reference proteome</keyword>